<accession>A0A0E9S444</accession>
<name>A0A0E9S444_ANGAN</name>
<evidence type="ECO:0000313" key="1">
    <source>
        <dbReference type="EMBL" id="JAH35420.1"/>
    </source>
</evidence>
<protein>
    <submittedName>
        <fullName evidence="1">Uncharacterized protein</fullName>
    </submittedName>
</protein>
<dbReference type="EMBL" id="GBXM01073157">
    <property type="protein sequence ID" value="JAH35420.1"/>
    <property type="molecule type" value="Transcribed_RNA"/>
</dbReference>
<reference evidence="1" key="2">
    <citation type="journal article" date="2015" name="Fish Shellfish Immunol.">
        <title>Early steps in the European eel (Anguilla anguilla)-Vibrio vulnificus interaction in the gills: Role of the RtxA13 toxin.</title>
        <authorList>
            <person name="Callol A."/>
            <person name="Pajuelo D."/>
            <person name="Ebbesson L."/>
            <person name="Teles M."/>
            <person name="MacKenzie S."/>
            <person name="Amaro C."/>
        </authorList>
    </citation>
    <scope>NUCLEOTIDE SEQUENCE</scope>
</reference>
<proteinExistence type="predicted"/>
<dbReference type="AlphaFoldDB" id="A0A0E9S444"/>
<organism evidence="1">
    <name type="scientific">Anguilla anguilla</name>
    <name type="common">European freshwater eel</name>
    <name type="synonym">Muraena anguilla</name>
    <dbReference type="NCBI Taxonomy" id="7936"/>
    <lineage>
        <taxon>Eukaryota</taxon>
        <taxon>Metazoa</taxon>
        <taxon>Chordata</taxon>
        <taxon>Craniata</taxon>
        <taxon>Vertebrata</taxon>
        <taxon>Euteleostomi</taxon>
        <taxon>Actinopterygii</taxon>
        <taxon>Neopterygii</taxon>
        <taxon>Teleostei</taxon>
        <taxon>Anguilliformes</taxon>
        <taxon>Anguillidae</taxon>
        <taxon>Anguilla</taxon>
    </lineage>
</organism>
<sequence length="26" mass="3045">MCAYTHGSDHVLKKYGMPFSFFFETT</sequence>
<reference evidence="1" key="1">
    <citation type="submission" date="2014-11" db="EMBL/GenBank/DDBJ databases">
        <authorList>
            <person name="Amaro Gonzalez C."/>
        </authorList>
    </citation>
    <scope>NUCLEOTIDE SEQUENCE</scope>
</reference>